<dbReference type="InParanoid" id="A0A0R0FJ73"/>
<evidence type="ECO:0000313" key="2">
    <source>
        <dbReference type="EnsemblPlants" id="KRH06090"/>
    </source>
</evidence>
<dbReference type="EMBL" id="CM000849">
    <property type="protein sequence ID" value="KRH06090.1"/>
    <property type="molecule type" value="Genomic_DNA"/>
</dbReference>
<reference evidence="1 2" key="1">
    <citation type="journal article" date="2010" name="Nature">
        <title>Genome sequence of the palaeopolyploid soybean.</title>
        <authorList>
            <person name="Schmutz J."/>
            <person name="Cannon S.B."/>
            <person name="Schlueter J."/>
            <person name="Ma J."/>
            <person name="Mitros T."/>
            <person name="Nelson W."/>
            <person name="Hyten D.L."/>
            <person name="Song Q."/>
            <person name="Thelen J.J."/>
            <person name="Cheng J."/>
            <person name="Xu D."/>
            <person name="Hellsten U."/>
            <person name="May G.D."/>
            <person name="Yu Y."/>
            <person name="Sakurai T."/>
            <person name="Umezawa T."/>
            <person name="Bhattacharyya M.K."/>
            <person name="Sandhu D."/>
            <person name="Valliyodan B."/>
            <person name="Lindquist E."/>
            <person name="Peto M."/>
            <person name="Grant D."/>
            <person name="Shu S."/>
            <person name="Goodstein D."/>
            <person name="Barry K."/>
            <person name="Futrell-Griggs M."/>
            <person name="Abernathy B."/>
            <person name="Du J."/>
            <person name="Tian Z."/>
            <person name="Zhu L."/>
            <person name="Gill N."/>
            <person name="Joshi T."/>
            <person name="Libault M."/>
            <person name="Sethuraman A."/>
            <person name="Zhang X.-C."/>
            <person name="Shinozaki K."/>
            <person name="Nguyen H.T."/>
            <person name="Wing R.A."/>
            <person name="Cregan P."/>
            <person name="Specht J."/>
            <person name="Grimwood J."/>
            <person name="Rokhsar D."/>
            <person name="Stacey G."/>
            <person name="Shoemaker R.C."/>
            <person name="Jackson S.A."/>
        </authorList>
    </citation>
    <scope>NUCLEOTIDE SEQUENCE [LARGE SCALE GENOMIC DNA]</scope>
    <source>
        <strain evidence="2">cv. Williams 82</strain>
        <tissue evidence="1">Callus</tissue>
    </source>
</reference>
<name>A0A0R0FJ73_SOYBN</name>
<dbReference type="Proteomes" id="UP000008827">
    <property type="component" value="Chromosome 16"/>
</dbReference>
<organism evidence="1">
    <name type="scientific">Glycine max</name>
    <name type="common">Soybean</name>
    <name type="synonym">Glycine hispida</name>
    <dbReference type="NCBI Taxonomy" id="3847"/>
    <lineage>
        <taxon>Eukaryota</taxon>
        <taxon>Viridiplantae</taxon>
        <taxon>Streptophyta</taxon>
        <taxon>Embryophyta</taxon>
        <taxon>Tracheophyta</taxon>
        <taxon>Spermatophyta</taxon>
        <taxon>Magnoliopsida</taxon>
        <taxon>eudicotyledons</taxon>
        <taxon>Gunneridae</taxon>
        <taxon>Pentapetalae</taxon>
        <taxon>rosids</taxon>
        <taxon>fabids</taxon>
        <taxon>Fabales</taxon>
        <taxon>Fabaceae</taxon>
        <taxon>Papilionoideae</taxon>
        <taxon>50 kb inversion clade</taxon>
        <taxon>NPAAA clade</taxon>
        <taxon>indigoferoid/millettioid clade</taxon>
        <taxon>Phaseoleae</taxon>
        <taxon>Glycine</taxon>
        <taxon>Glycine subgen. Soja</taxon>
    </lineage>
</organism>
<dbReference type="Gramene" id="KRH06090">
    <property type="protein sequence ID" value="KRH06090"/>
    <property type="gene ID" value="GLYMA_16G004000"/>
</dbReference>
<keyword evidence="3" id="KW-1185">Reference proteome</keyword>
<dbReference type="AlphaFoldDB" id="A0A0R0FJ73"/>
<reference evidence="2" key="2">
    <citation type="submission" date="2018-02" db="UniProtKB">
        <authorList>
            <consortium name="EnsemblPlants"/>
        </authorList>
    </citation>
    <scope>IDENTIFICATION</scope>
    <source>
        <strain evidence="2">Williams 82</strain>
    </source>
</reference>
<dbReference type="SMR" id="A0A0R0FJ73"/>
<sequence>MPRPNMLILQLFVLWNATRRYNREKKRPAKQRIECKLERFETVEKLVAKRSKRKNVQIPRKIKANTENELNTK</sequence>
<gene>
    <name evidence="1" type="ORF">GLYMA_16G004000</name>
</gene>
<accession>A0A0R0FJ73</accession>
<evidence type="ECO:0000313" key="1">
    <source>
        <dbReference type="EMBL" id="KRH06090.1"/>
    </source>
</evidence>
<reference evidence="1" key="3">
    <citation type="submission" date="2018-07" db="EMBL/GenBank/DDBJ databases">
        <title>WGS assembly of Glycine max.</title>
        <authorList>
            <person name="Schmutz J."/>
            <person name="Cannon S."/>
            <person name="Schlueter J."/>
            <person name="Ma J."/>
            <person name="Mitros T."/>
            <person name="Nelson W."/>
            <person name="Hyten D."/>
            <person name="Song Q."/>
            <person name="Thelen J."/>
            <person name="Cheng J."/>
            <person name="Xu D."/>
            <person name="Hellsten U."/>
            <person name="May G."/>
            <person name="Yu Y."/>
            <person name="Sakurai T."/>
            <person name="Umezawa T."/>
            <person name="Bhattacharyya M."/>
            <person name="Sandhu D."/>
            <person name="Valliyodan B."/>
            <person name="Lindquist E."/>
            <person name="Peto M."/>
            <person name="Grant D."/>
            <person name="Shu S."/>
            <person name="Goodstein D."/>
            <person name="Barry K."/>
            <person name="Futrell-Griggs M."/>
            <person name="Abernathy B."/>
            <person name="Du J."/>
            <person name="Tian Z."/>
            <person name="Zhu L."/>
            <person name="Gill N."/>
            <person name="Joshi T."/>
            <person name="Libault M."/>
            <person name="Sethuraman A."/>
            <person name="Zhang X."/>
            <person name="Shinozaki K."/>
            <person name="Nguyen H."/>
            <person name="Wing R."/>
            <person name="Cregan P."/>
            <person name="Specht J."/>
            <person name="Grimwood J."/>
            <person name="Rokhsar D."/>
            <person name="Stacey G."/>
            <person name="Shoemaker R."/>
            <person name="Jackson S."/>
        </authorList>
    </citation>
    <scope>NUCLEOTIDE SEQUENCE</scope>
    <source>
        <tissue evidence="1">Callus</tissue>
    </source>
</reference>
<proteinExistence type="predicted"/>
<dbReference type="EnsemblPlants" id="KRH06090">
    <property type="protein sequence ID" value="KRH06090"/>
    <property type="gene ID" value="GLYMA_16G004000"/>
</dbReference>
<evidence type="ECO:0000313" key="3">
    <source>
        <dbReference type="Proteomes" id="UP000008827"/>
    </source>
</evidence>
<protein>
    <submittedName>
        <fullName evidence="1 2">Uncharacterized protein</fullName>
    </submittedName>
</protein>